<dbReference type="SUPFAM" id="SSF54197">
    <property type="entry name" value="HIT-like"/>
    <property type="match status" value="1"/>
</dbReference>
<proteinExistence type="predicted"/>
<name>A0A3B0YJW8_9ZZZZ</name>
<dbReference type="GO" id="GO:0003824">
    <property type="term" value="F:catalytic activity"/>
    <property type="evidence" value="ECO:0007669"/>
    <property type="project" value="InterPro"/>
</dbReference>
<reference evidence="2" key="1">
    <citation type="submission" date="2018-06" db="EMBL/GenBank/DDBJ databases">
        <authorList>
            <person name="Zhirakovskaya E."/>
        </authorList>
    </citation>
    <scope>NUCLEOTIDE SEQUENCE</scope>
</reference>
<sequence>MTETFELHARLAADCIPIGRLPLSLLLLLNDAHYPWYVLVPRRVGVLEAFELQADEQQQLWHESVRLSQAMQRAFSADKMNMGMLGNLVPQLHVHHIARYRNDPAWPGPVWGHSDPQPYEQPLISERLAMACDWFGDELEMI</sequence>
<evidence type="ECO:0000313" key="2">
    <source>
        <dbReference type="EMBL" id="VAW81205.1"/>
    </source>
</evidence>
<organism evidence="2">
    <name type="scientific">hydrothermal vent metagenome</name>
    <dbReference type="NCBI Taxonomy" id="652676"/>
    <lineage>
        <taxon>unclassified sequences</taxon>
        <taxon>metagenomes</taxon>
        <taxon>ecological metagenomes</taxon>
    </lineage>
</organism>
<dbReference type="PIRSF" id="PIRSF000714">
    <property type="entry name" value="HIT"/>
    <property type="match status" value="1"/>
</dbReference>
<protein>
    <recommendedName>
        <fullName evidence="1">HIT domain-containing protein</fullName>
    </recommendedName>
</protein>
<accession>A0A3B0YJW8</accession>
<feature type="domain" description="HIT" evidence="1">
    <location>
        <begin position="4"/>
        <end position="106"/>
    </location>
</feature>
<evidence type="ECO:0000259" key="1">
    <source>
        <dbReference type="PROSITE" id="PS51084"/>
    </source>
</evidence>
<dbReference type="EMBL" id="UOFK01000252">
    <property type="protein sequence ID" value="VAW81205.1"/>
    <property type="molecule type" value="Genomic_DNA"/>
</dbReference>
<dbReference type="InterPro" id="IPR011146">
    <property type="entry name" value="HIT-like"/>
</dbReference>
<dbReference type="PROSITE" id="PS51084">
    <property type="entry name" value="HIT_2"/>
    <property type="match status" value="1"/>
</dbReference>
<dbReference type="InterPro" id="IPR026026">
    <property type="entry name" value="HIT_Hint"/>
</dbReference>
<dbReference type="AlphaFoldDB" id="A0A3B0YJW8"/>
<dbReference type="Gene3D" id="3.30.428.10">
    <property type="entry name" value="HIT-like"/>
    <property type="match status" value="1"/>
</dbReference>
<gene>
    <name evidence="2" type="ORF">MNBD_GAMMA13-348</name>
</gene>
<dbReference type="InterPro" id="IPR036265">
    <property type="entry name" value="HIT-like_sf"/>
</dbReference>
<dbReference type="Pfam" id="PF01230">
    <property type="entry name" value="HIT"/>
    <property type="match status" value="1"/>
</dbReference>